<organism evidence="6 7">
    <name type="scientific">Kibdelosporangium philippinense</name>
    <dbReference type="NCBI Taxonomy" id="211113"/>
    <lineage>
        <taxon>Bacteria</taxon>
        <taxon>Bacillati</taxon>
        <taxon>Actinomycetota</taxon>
        <taxon>Actinomycetes</taxon>
        <taxon>Pseudonocardiales</taxon>
        <taxon>Pseudonocardiaceae</taxon>
        <taxon>Kibdelosporangium</taxon>
    </lineage>
</organism>
<keyword evidence="3" id="KW-0238">DNA-binding</keyword>
<dbReference type="NCBIfam" id="TIGR02937">
    <property type="entry name" value="sigma70-ECF"/>
    <property type="match status" value="1"/>
</dbReference>
<evidence type="ECO:0000256" key="5">
    <source>
        <dbReference type="SAM" id="MobiDB-lite"/>
    </source>
</evidence>
<keyword evidence="1" id="KW-0805">Transcription regulation</keyword>
<name>A0ABS8ZU49_9PSEU</name>
<evidence type="ECO:0000313" key="6">
    <source>
        <dbReference type="EMBL" id="MCE7011270.1"/>
    </source>
</evidence>
<dbReference type="Proteomes" id="UP001521150">
    <property type="component" value="Unassembled WGS sequence"/>
</dbReference>
<dbReference type="Gene3D" id="1.10.1740.10">
    <property type="match status" value="1"/>
</dbReference>
<keyword evidence="2" id="KW-0731">Sigma factor</keyword>
<evidence type="ECO:0000256" key="3">
    <source>
        <dbReference type="ARBA" id="ARBA00023125"/>
    </source>
</evidence>
<keyword evidence="4" id="KW-0804">Transcription</keyword>
<evidence type="ECO:0000256" key="1">
    <source>
        <dbReference type="ARBA" id="ARBA00023015"/>
    </source>
</evidence>
<reference evidence="6 7" key="1">
    <citation type="submission" date="2021-12" db="EMBL/GenBank/DDBJ databases">
        <title>Genome sequence of Kibdelosporangium philippinense ATCC 49844.</title>
        <authorList>
            <person name="Fedorov E.A."/>
            <person name="Omeragic M."/>
            <person name="Shalygina K.F."/>
            <person name="Maclea K.S."/>
        </authorList>
    </citation>
    <scope>NUCLEOTIDE SEQUENCE [LARGE SCALE GENOMIC DNA]</scope>
    <source>
        <strain evidence="6 7">ATCC 49844</strain>
    </source>
</reference>
<evidence type="ECO:0000313" key="7">
    <source>
        <dbReference type="Proteomes" id="UP001521150"/>
    </source>
</evidence>
<evidence type="ECO:0000256" key="4">
    <source>
        <dbReference type="ARBA" id="ARBA00023163"/>
    </source>
</evidence>
<keyword evidence="7" id="KW-1185">Reference proteome</keyword>
<accession>A0ABS8ZU49</accession>
<dbReference type="SUPFAM" id="SSF88946">
    <property type="entry name" value="Sigma2 domain of RNA polymerase sigma factors"/>
    <property type="match status" value="1"/>
</dbReference>
<feature type="compositionally biased region" description="Polar residues" evidence="5">
    <location>
        <begin position="392"/>
        <end position="411"/>
    </location>
</feature>
<dbReference type="InterPro" id="IPR013325">
    <property type="entry name" value="RNA_pol_sigma_r2"/>
</dbReference>
<dbReference type="PANTHER" id="PTHR43133">
    <property type="entry name" value="RNA POLYMERASE ECF-TYPE SIGMA FACTO"/>
    <property type="match status" value="1"/>
</dbReference>
<feature type="region of interest" description="Disordered" evidence="5">
    <location>
        <begin position="334"/>
        <end position="414"/>
    </location>
</feature>
<dbReference type="RefSeq" id="WP_250109480.1">
    <property type="nucleotide sequence ID" value="NZ_JAJVCN010000004.1"/>
</dbReference>
<dbReference type="EMBL" id="JAJVCN010000004">
    <property type="protein sequence ID" value="MCE7011270.1"/>
    <property type="molecule type" value="Genomic_DNA"/>
</dbReference>
<evidence type="ECO:0000256" key="2">
    <source>
        <dbReference type="ARBA" id="ARBA00023082"/>
    </source>
</evidence>
<proteinExistence type="predicted"/>
<feature type="compositionally biased region" description="Low complexity" evidence="5">
    <location>
        <begin position="334"/>
        <end position="385"/>
    </location>
</feature>
<protein>
    <submittedName>
        <fullName evidence="6">Sigma-70 family RNA polymerase sigma factor</fullName>
    </submittedName>
</protein>
<sequence>MDVRIKDLAVQAGSKDPQVRKTAGDRLVGMLRHGDGHADEAFAALCEAERPRIFHFFSFRVRDEQEAFDLTEKVIEKVLTAGKRLRLEYGVRSFYKYVYTVATRDVGHYLDKRKRSISVEPETFDMTDQWSSQPSPEELARSKEMYKWLRQAAAEIPDDLNLLMLAHGLGLPRTELIEVSGIPAAKFDRRLHAAKTKVIDRFVCLYLARTRGIGELETEKCATLAGELEAARPKWTPTQDFTTPVYMLVKRHLGRCEPCAAQYEDKKRRGLRPEFLGMPLIAMPDYARDQTTTAFKPVRPRIVRRRVPKSAQVMISTGVTAAAVAAAFLFTPAAPTRDASGSPAPTTTSSTPAASETTTSSAAPPTSTTTRPSTSTSKPQPSTRPSTPPVKPSTSATKPTSKVETTTSSAVQAPPQITLATSAATCAPADSCDPVPSCDTCSDTYVGSCTGGVTLQFKAIIKVNHGPAELKFRWVLNGTPMSSDTVSFPESGPQQTWVGQVTVLYASSGPWTAQLEVQTPQSKESNTPQATITCT</sequence>
<dbReference type="InterPro" id="IPR014284">
    <property type="entry name" value="RNA_pol_sigma-70_dom"/>
</dbReference>
<dbReference type="InterPro" id="IPR039425">
    <property type="entry name" value="RNA_pol_sigma-70-like"/>
</dbReference>
<comment type="caution">
    <text evidence="6">The sequence shown here is derived from an EMBL/GenBank/DDBJ whole genome shotgun (WGS) entry which is preliminary data.</text>
</comment>
<gene>
    <name evidence="6" type="ORF">LWC34_51955</name>
</gene>
<dbReference type="PANTHER" id="PTHR43133:SF8">
    <property type="entry name" value="RNA POLYMERASE SIGMA FACTOR HI_1459-RELATED"/>
    <property type="match status" value="1"/>
</dbReference>